<dbReference type="PANTHER" id="PTHR38926:SF5">
    <property type="entry name" value="F-BOX AND LEUCINE-RICH REPEAT PROTEIN 6"/>
    <property type="match status" value="1"/>
</dbReference>
<dbReference type="InterPro" id="IPR032675">
    <property type="entry name" value="LRR_dom_sf"/>
</dbReference>
<keyword evidence="3" id="KW-1185">Reference proteome</keyword>
<dbReference type="EMBL" id="KZ305044">
    <property type="protein sequence ID" value="PIA38912.1"/>
    <property type="molecule type" value="Genomic_DNA"/>
</dbReference>
<dbReference type="STRING" id="218851.A0A2G5D5Y1"/>
<dbReference type="OrthoDB" id="1929062at2759"/>
<dbReference type="Gene3D" id="3.80.10.10">
    <property type="entry name" value="Ribonuclease Inhibitor"/>
    <property type="match status" value="1"/>
</dbReference>
<proteinExistence type="predicted"/>
<gene>
    <name evidence="2" type="ORF">AQUCO_02700244v1</name>
</gene>
<dbReference type="SUPFAM" id="SSF52047">
    <property type="entry name" value="RNI-like"/>
    <property type="match status" value="1"/>
</dbReference>
<name>A0A2G5D5Y1_AQUCA</name>
<reference evidence="2 3" key="1">
    <citation type="submission" date="2017-09" db="EMBL/GenBank/DDBJ databases">
        <title>WGS assembly of Aquilegia coerulea Goldsmith.</title>
        <authorList>
            <person name="Hodges S."/>
            <person name="Kramer E."/>
            <person name="Nordborg M."/>
            <person name="Tomkins J."/>
            <person name="Borevitz J."/>
            <person name="Derieg N."/>
            <person name="Yan J."/>
            <person name="Mihaltcheva S."/>
            <person name="Hayes R.D."/>
            <person name="Rokhsar D."/>
        </authorList>
    </citation>
    <scope>NUCLEOTIDE SEQUENCE [LARGE SCALE GENOMIC DNA]</scope>
    <source>
        <strain evidence="3">cv. Goldsmith</strain>
    </source>
</reference>
<accession>A0A2G5D5Y1</accession>
<dbReference type="Gene3D" id="1.20.1280.50">
    <property type="match status" value="1"/>
</dbReference>
<feature type="domain" description="F-box" evidence="1">
    <location>
        <begin position="31"/>
        <end position="73"/>
    </location>
</feature>
<protein>
    <recommendedName>
        <fullName evidence="1">F-box domain-containing protein</fullName>
    </recommendedName>
</protein>
<evidence type="ECO:0000259" key="1">
    <source>
        <dbReference type="Pfam" id="PF00646"/>
    </source>
</evidence>
<dbReference type="AlphaFoldDB" id="A0A2G5D5Y1"/>
<dbReference type="InterPro" id="IPR001810">
    <property type="entry name" value="F-box_dom"/>
</dbReference>
<dbReference type="InParanoid" id="A0A2G5D5Y1"/>
<dbReference type="PANTHER" id="PTHR38926">
    <property type="entry name" value="F-BOX DOMAIN CONTAINING PROTEIN, EXPRESSED"/>
    <property type="match status" value="1"/>
</dbReference>
<evidence type="ECO:0000313" key="2">
    <source>
        <dbReference type="EMBL" id="PIA38912.1"/>
    </source>
</evidence>
<organism evidence="2 3">
    <name type="scientific">Aquilegia coerulea</name>
    <name type="common">Rocky mountain columbine</name>
    <dbReference type="NCBI Taxonomy" id="218851"/>
    <lineage>
        <taxon>Eukaryota</taxon>
        <taxon>Viridiplantae</taxon>
        <taxon>Streptophyta</taxon>
        <taxon>Embryophyta</taxon>
        <taxon>Tracheophyta</taxon>
        <taxon>Spermatophyta</taxon>
        <taxon>Magnoliopsida</taxon>
        <taxon>Ranunculales</taxon>
        <taxon>Ranunculaceae</taxon>
        <taxon>Thalictroideae</taxon>
        <taxon>Aquilegia</taxon>
    </lineage>
</organism>
<evidence type="ECO:0000313" key="3">
    <source>
        <dbReference type="Proteomes" id="UP000230069"/>
    </source>
</evidence>
<dbReference type="Proteomes" id="UP000230069">
    <property type="component" value="Unassembled WGS sequence"/>
</dbReference>
<sequence>MQKKIEDLRTSIKKTIDDNITGAFINAGKNWEDLHTDCLIKIFGRVGLESLILTIPFVCKSWYKASLDPHCWKVLDFKPIPVNTIPRAIMVLQKMPWGYKFKNLPDVTPSSQFMKTAVNRSGGLATEVVFHTCLLRDNILEYILERCPALKTLSLPEWKHFVRRGECLQRENDKCLLKMISKLHNLESLMTLNIVSPNLTMVLNQLHIHCPNLVTLGFQDVISDDIASAIVTLFPNIKNLVLRGSSIWRESLILILSGCRKLELLDVSGCIGFDANDAEILKMASHIKTFKSEGAARQWELSSMHDVVWNMKTLL</sequence>
<dbReference type="Pfam" id="PF00646">
    <property type="entry name" value="F-box"/>
    <property type="match status" value="1"/>
</dbReference>
<dbReference type="InterPro" id="IPR036047">
    <property type="entry name" value="F-box-like_dom_sf"/>
</dbReference>
<dbReference type="SUPFAM" id="SSF81383">
    <property type="entry name" value="F-box domain"/>
    <property type="match status" value="1"/>
</dbReference>